<dbReference type="AlphaFoldDB" id="A0A8X6W8D8"/>
<comment type="caution">
    <text evidence="2">The sequence shown here is derived from an EMBL/GenBank/DDBJ whole genome shotgun (WGS) entry which is preliminary data.</text>
</comment>
<dbReference type="SUPFAM" id="SSF53098">
    <property type="entry name" value="Ribonuclease H-like"/>
    <property type="match status" value="1"/>
</dbReference>
<proteinExistence type="predicted"/>
<gene>
    <name evidence="2" type="ORF">TNCV_4072051</name>
</gene>
<protein>
    <submittedName>
        <fullName evidence="2">Uncharacterized protein</fullName>
    </submittedName>
</protein>
<feature type="compositionally biased region" description="Basic and acidic residues" evidence="1">
    <location>
        <begin position="15"/>
        <end position="31"/>
    </location>
</feature>
<accession>A0A8X6W8D8</accession>
<keyword evidence="3" id="KW-1185">Reference proteome</keyword>
<feature type="region of interest" description="Disordered" evidence="1">
    <location>
        <begin position="1"/>
        <end position="31"/>
    </location>
</feature>
<evidence type="ECO:0000313" key="2">
    <source>
        <dbReference type="EMBL" id="GFY29892.1"/>
    </source>
</evidence>
<dbReference type="EMBL" id="BMAU01021390">
    <property type="protein sequence ID" value="GFY29892.1"/>
    <property type="molecule type" value="Genomic_DNA"/>
</dbReference>
<dbReference type="Proteomes" id="UP000887159">
    <property type="component" value="Unassembled WGS sequence"/>
</dbReference>
<name>A0A8X6W8D8_TRICX</name>
<sequence length="159" mass="17365">MEGIGVSYSLARSNSDPHPKTGKKAKESRLSTYRTHELPFGSSAVYTDGSKRTDCVGSGVVIEDNMHCYQLDTSCSDFTAKTVVIYRALQVIDSNTCPLNTASILTPQRYLRQRSSGQRDSVDDDPSAASSTFIAFGQEARHPASYFNIPAEIMESAVE</sequence>
<dbReference type="InterPro" id="IPR012337">
    <property type="entry name" value="RNaseH-like_sf"/>
</dbReference>
<evidence type="ECO:0000256" key="1">
    <source>
        <dbReference type="SAM" id="MobiDB-lite"/>
    </source>
</evidence>
<organism evidence="2 3">
    <name type="scientific">Trichonephila clavipes</name>
    <name type="common">Golden silk orbweaver</name>
    <name type="synonym">Nephila clavipes</name>
    <dbReference type="NCBI Taxonomy" id="2585209"/>
    <lineage>
        <taxon>Eukaryota</taxon>
        <taxon>Metazoa</taxon>
        <taxon>Ecdysozoa</taxon>
        <taxon>Arthropoda</taxon>
        <taxon>Chelicerata</taxon>
        <taxon>Arachnida</taxon>
        <taxon>Araneae</taxon>
        <taxon>Araneomorphae</taxon>
        <taxon>Entelegynae</taxon>
        <taxon>Araneoidea</taxon>
        <taxon>Nephilidae</taxon>
        <taxon>Trichonephila</taxon>
    </lineage>
</organism>
<reference evidence="2" key="1">
    <citation type="submission" date="2020-08" db="EMBL/GenBank/DDBJ databases">
        <title>Multicomponent nature underlies the extraordinary mechanical properties of spider dragline silk.</title>
        <authorList>
            <person name="Kono N."/>
            <person name="Nakamura H."/>
            <person name="Mori M."/>
            <person name="Yoshida Y."/>
            <person name="Ohtoshi R."/>
            <person name="Malay A.D."/>
            <person name="Moran D.A.P."/>
            <person name="Tomita M."/>
            <person name="Numata K."/>
            <person name="Arakawa K."/>
        </authorList>
    </citation>
    <scope>NUCLEOTIDE SEQUENCE</scope>
</reference>
<evidence type="ECO:0000313" key="3">
    <source>
        <dbReference type="Proteomes" id="UP000887159"/>
    </source>
</evidence>